<dbReference type="GeneID" id="33558411"/>
<dbReference type="InterPro" id="IPR018108">
    <property type="entry name" value="MCP_transmembrane"/>
</dbReference>
<dbReference type="InParanoid" id="A0A1Y1UBL6"/>
<evidence type="ECO:0000256" key="10">
    <source>
        <dbReference type="SAM" id="MobiDB-lite"/>
    </source>
</evidence>
<evidence type="ECO:0000256" key="7">
    <source>
        <dbReference type="ARBA" id="ARBA00023136"/>
    </source>
</evidence>
<dbReference type="Proteomes" id="UP000193218">
    <property type="component" value="Unassembled WGS sequence"/>
</dbReference>
<dbReference type="EMBL" id="NBSH01000012">
    <property type="protein sequence ID" value="ORX34914.1"/>
    <property type="molecule type" value="Genomic_DNA"/>
</dbReference>
<evidence type="ECO:0000256" key="4">
    <source>
        <dbReference type="ARBA" id="ARBA00022737"/>
    </source>
</evidence>
<comment type="subcellular location">
    <subcellularLocation>
        <location evidence="1">Mitochondrion membrane</location>
        <topology evidence="1">Multi-pass membrane protein</topology>
    </subcellularLocation>
</comment>
<dbReference type="InterPro" id="IPR023395">
    <property type="entry name" value="MCP_dom_sf"/>
</dbReference>
<organism evidence="12 13">
    <name type="scientific">Kockovaella imperatae</name>
    <dbReference type="NCBI Taxonomy" id="4999"/>
    <lineage>
        <taxon>Eukaryota</taxon>
        <taxon>Fungi</taxon>
        <taxon>Dikarya</taxon>
        <taxon>Basidiomycota</taxon>
        <taxon>Agaricomycotina</taxon>
        <taxon>Tremellomycetes</taxon>
        <taxon>Tremellales</taxon>
        <taxon>Cuniculitremaceae</taxon>
        <taxon>Kockovaella</taxon>
    </lineage>
</organism>
<evidence type="ECO:0000256" key="6">
    <source>
        <dbReference type="ARBA" id="ARBA00023128"/>
    </source>
</evidence>
<dbReference type="AlphaFoldDB" id="A0A1Y1UBL6"/>
<feature type="region of interest" description="Disordered" evidence="10">
    <location>
        <begin position="1"/>
        <end position="26"/>
    </location>
</feature>
<accession>A0A1Y1UBL6</accession>
<dbReference type="InterPro" id="IPR002067">
    <property type="entry name" value="MCP"/>
</dbReference>
<reference evidence="12 13" key="1">
    <citation type="submission" date="2017-03" db="EMBL/GenBank/DDBJ databases">
        <title>Widespread Adenine N6-methylation of Active Genes in Fungi.</title>
        <authorList>
            <consortium name="DOE Joint Genome Institute"/>
            <person name="Mondo S.J."/>
            <person name="Dannebaum R.O."/>
            <person name="Kuo R.C."/>
            <person name="Louie K.B."/>
            <person name="Bewick A.J."/>
            <person name="Labutti K."/>
            <person name="Haridas S."/>
            <person name="Kuo A."/>
            <person name="Salamov A."/>
            <person name="Ahrendt S.R."/>
            <person name="Lau R."/>
            <person name="Bowen B.P."/>
            <person name="Lipzen A."/>
            <person name="Sullivan W."/>
            <person name="Andreopoulos W.B."/>
            <person name="Clum A."/>
            <person name="Lindquist E."/>
            <person name="Daum C."/>
            <person name="Northen T.R."/>
            <person name="Ramamoorthy G."/>
            <person name="Schmitz R.J."/>
            <person name="Gryganskyi A."/>
            <person name="Culley D."/>
            <person name="Magnuson J."/>
            <person name="James T.Y."/>
            <person name="O'Malley M.A."/>
            <person name="Stajich J.E."/>
            <person name="Spatafora J.W."/>
            <person name="Visel A."/>
            <person name="Grigoriev I.V."/>
        </authorList>
    </citation>
    <scope>NUCLEOTIDE SEQUENCE [LARGE SCALE GENOMIC DNA]</scope>
    <source>
        <strain evidence="12 13">NRRL Y-17943</strain>
    </source>
</reference>
<dbReference type="STRING" id="4999.A0A1Y1UBL6"/>
<dbReference type="GO" id="GO:0055085">
    <property type="term" value="P:transmembrane transport"/>
    <property type="evidence" value="ECO:0007669"/>
    <property type="project" value="InterPro"/>
</dbReference>
<proteinExistence type="inferred from homology"/>
<dbReference type="Gene3D" id="1.50.40.10">
    <property type="entry name" value="Mitochondrial carrier domain"/>
    <property type="match status" value="1"/>
</dbReference>
<keyword evidence="3 8" id="KW-0812">Transmembrane</keyword>
<dbReference type="SUPFAM" id="SSF103506">
    <property type="entry name" value="Mitochondrial carrier"/>
    <property type="match status" value="1"/>
</dbReference>
<keyword evidence="13" id="KW-1185">Reference proteome</keyword>
<evidence type="ECO:0000256" key="11">
    <source>
        <dbReference type="SAM" id="Phobius"/>
    </source>
</evidence>
<comment type="caution">
    <text evidence="12">The sequence shown here is derived from an EMBL/GenBank/DDBJ whole genome shotgun (WGS) entry which is preliminary data.</text>
</comment>
<gene>
    <name evidence="12" type="ORF">BD324DRAFT_633159</name>
</gene>
<evidence type="ECO:0000256" key="5">
    <source>
        <dbReference type="ARBA" id="ARBA00022989"/>
    </source>
</evidence>
<name>A0A1Y1UBL6_9TREE</name>
<feature type="transmembrane region" description="Helical" evidence="11">
    <location>
        <begin position="346"/>
        <end position="369"/>
    </location>
</feature>
<evidence type="ECO:0000256" key="2">
    <source>
        <dbReference type="ARBA" id="ARBA00022448"/>
    </source>
</evidence>
<evidence type="ECO:0000256" key="8">
    <source>
        <dbReference type="PROSITE-ProRule" id="PRU00282"/>
    </source>
</evidence>
<feature type="transmembrane region" description="Helical" evidence="11">
    <location>
        <begin position="159"/>
        <end position="179"/>
    </location>
</feature>
<protein>
    <submittedName>
        <fullName evidence="12">Coenzyme A transporter</fullName>
    </submittedName>
</protein>
<sequence length="378" mass="41721">MVDIKGKGRATEPLPVDHEHREPYHYNVDTKQSDGAVSSTWWQESRRRARADRQSWDYVLSSGVAGGIAGCVAKTAIAPLDRVKILFQTSNAEFSKYAGTPLGLLHASAKIYSSQGVRGLFQGHSATLLRIFPYAGIKFMAYDRAEAILIPTPDKRTPLRFFIAGATSGVISVLFTYPLELIRVRLAFQTRESERTSLREAVRSIYHEGHAHQPSINPATVTSAGGSATATATTSTISAFTRSIPLYPFYRGFSISIVGMVPYAGTAFLTYGTLKRHTPDWIPYLASRPKANDLACGAVAGLLSQTASYPFEVIRRRMQVGGARGSHDISWKQAVRMIYDQRGWRGFFVGLTIGYLKVVPMTSISFATWQVMKRALEI</sequence>
<keyword evidence="7 8" id="KW-0472">Membrane</keyword>
<dbReference type="Pfam" id="PF00153">
    <property type="entry name" value="Mito_carr"/>
    <property type="match status" value="3"/>
</dbReference>
<comment type="similarity">
    <text evidence="9">Belongs to the mitochondrial carrier (TC 2.A.29) family.</text>
</comment>
<dbReference type="PANTHER" id="PTHR24089">
    <property type="entry name" value="SOLUTE CARRIER FAMILY 25"/>
    <property type="match status" value="1"/>
</dbReference>
<feature type="repeat" description="Solcar" evidence="8">
    <location>
        <begin position="156"/>
        <end position="277"/>
    </location>
</feature>
<feature type="compositionally biased region" description="Basic and acidic residues" evidence="10">
    <location>
        <begin position="1"/>
        <end position="24"/>
    </location>
</feature>
<dbReference type="FunCoup" id="A0A1Y1UBL6">
    <property type="interactions" value="87"/>
</dbReference>
<evidence type="ECO:0000313" key="12">
    <source>
        <dbReference type="EMBL" id="ORX34914.1"/>
    </source>
</evidence>
<dbReference type="GO" id="GO:0031966">
    <property type="term" value="C:mitochondrial membrane"/>
    <property type="evidence" value="ECO:0007669"/>
    <property type="project" value="UniProtKB-SubCell"/>
</dbReference>
<feature type="repeat" description="Solcar" evidence="8">
    <location>
        <begin position="57"/>
        <end position="148"/>
    </location>
</feature>
<keyword evidence="5 11" id="KW-1133">Transmembrane helix</keyword>
<dbReference type="OrthoDB" id="270584at2759"/>
<keyword evidence="2 9" id="KW-0813">Transport</keyword>
<dbReference type="PROSITE" id="PS50920">
    <property type="entry name" value="SOLCAR"/>
    <property type="match status" value="3"/>
</dbReference>
<feature type="transmembrane region" description="Helical" evidence="11">
    <location>
        <begin position="249"/>
        <end position="271"/>
    </location>
</feature>
<evidence type="ECO:0000256" key="1">
    <source>
        <dbReference type="ARBA" id="ARBA00004225"/>
    </source>
</evidence>
<keyword evidence="6" id="KW-0496">Mitochondrion</keyword>
<feature type="repeat" description="Solcar" evidence="8">
    <location>
        <begin position="288"/>
        <end position="375"/>
    </location>
</feature>
<evidence type="ECO:0000313" key="13">
    <source>
        <dbReference type="Proteomes" id="UP000193218"/>
    </source>
</evidence>
<evidence type="ECO:0000256" key="3">
    <source>
        <dbReference type="ARBA" id="ARBA00022692"/>
    </source>
</evidence>
<evidence type="ECO:0000256" key="9">
    <source>
        <dbReference type="RuleBase" id="RU000488"/>
    </source>
</evidence>
<keyword evidence="4" id="KW-0677">Repeat</keyword>
<dbReference type="RefSeq" id="XP_021869130.1">
    <property type="nucleotide sequence ID" value="XM_022016602.1"/>
</dbReference>
<dbReference type="PRINTS" id="PR00926">
    <property type="entry name" value="MITOCARRIER"/>
</dbReference>